<evidence type="ECO:0000313" key="2">
    <source>
        <dbReference type="EMBL" id="EET44930.1"/>
    </source>
</evidence>
<comment type="caution">
    <text evidence="2">The sequence shown here is derived from an EMBL/GenBank/DDBJ whole genome shotgun (WGS) entry which is preliminary data.</text>
</comment>
<gene>
    <name evidence="2" type="ORF">NEISICOT_01260</name>
</gene>
<name>C6M417_NEISI</name>
<protein>
    <submittedName>
        <fullName evidence="2">Uncharacterized protein</fullName>
    </submittedName>
</protein>
<accession>C6M417</accession>
<proteinExistence type="predicted"/>
<dbReference type="AlphaFoldDB" id="C6M417"/>
<dbReference type="Proteomes" id="UP000005365">
    <property type="component" value="Unassembled WGS sequence"/>
</dbReference>
<feature type="region of interest" description="Disordered" evidence="1">
    <location>
        <begin position="59"/>
        <end position="87"/>
    </location>
</feature>
<feature type="region of interest" description="Disordered" evidence="1">
    <location>
        <begin position="33"/>
        <end position="52"/>
    </location>
</feature>
<evidence type="ECO:0000313" key="3">
    <source>
        <dbReference type="Proteomes" id="UP000005365"/>
    </source>
</evidence>
<organism evidence="2 3">
    <name type="scientific">Neisseria sicca ATCC 29256</name>
    <dbReference type="NCBI Taxonomy" id="547045"/>
    <lineage>
        <taxon>Bacteria</taxon>
        <taxon>Pseudomonadati</taxon>
        <taxon>Pseudomonadota</taxon>
        <taxon>Betaproteobacteria</taxon>
        <taxon>Neisseriales</taxon>
        <taxon>Neisseriaceae</taxon>
        <taxon>Neisseria</taxon>
    </lineage>
</organism>
<sequence length="87" mass="10395">MFPCPRSSETDFRRPFIDTNLKKLFASHMNFNQTTPRTQAQSERLIPTPNPRHCPFHLQLDHPSRFPFTRRTQDNDKTETNNECYNK</sequence>
<feature type="compositionally biased region" description="Polar residues" evidence="1">
    <location>
        <begin position="33"/>
        <end position="42"/>
    </location>
</feature>
<evidence type="ECO:0000256" key="1">
    <source>
        <dbReference type="SAM" id="MobiDB-lite"/>
    </source>
</evidence>
<dbReference type="EMBL" id="ACKO02000006">
    <property type="protein sequence ID" value="EET44930.1"/>
    <property type="molecule type" value="Genomic_DNA"/>
</dbReference>
<feature type="compositionally biased region" description="Basic and acidic residues" evidence="1">
    <location>
        <begin position="71"/>
        <end position="87"/>
    </location>
</feature>
<keyword evidence="3" id="KW-1185">Reference proteome</keyword>
<reference evidence="2" key="1">
    <citation type="submission" date="2009-07" db="EMBL/GenBank/DDBJ databases">
        <authorList>
            <person name="Weinstock G."/>
            <person name="Sodergren E."/>
            <person name="Clifton S."/>
            <person name="Fulton L."/>
            <person name="Fulton B."/>
            <person name="Courtney L."/>
            <person name="Fronick C."/>
            <person name="Harrison M."/>
            <person name="Strong C."/>
            <person name="Farmer C."/>
            <person name="Delahaunty K."/>
            <person name="Markovic C."/>
            <person name="Hall O."/>
            <person name="Minx P."/>
            <person name="Tomlinson C."/>
            <person name="Mitreva M."/>
            <person name="Nelson J."/>
            <person name="Hou S."/>
            <person name="Wollam A."/>
            <person name="Pepin K.H."/>
            <person name="Johnson M."/>
            <person name="Bhonagiri V."/>
            <person name="Nash W.E."/>
            <person name="Warren W."/>
            <person name="Chinwalla A."/>
            <person name="Mardis E.R."/>
            <person name="Wilson R.K."/>
        </authorList>
    </citation>
    <scope>NUCLEOTIDE SEQUENCE [LARGE SCALE GENOMIC DNA]</scope>
    <source>
        <strain evidence="2">ATCC 29256</strain>
    </source>
</reference>